<evidence type="ECO:0008006" key="4">
    <source>
        <dbReference type="Google" id="ProtNLM"/>
    </source>
</evidence>
<name>A0ABD3ESW9_9STRA</name>
<feature type="compositionally biased region" description="Basic and acidic residues" evidence="1">
    <location>
        <begin position="122"/>
        <end position="146"/>
    </location>
</feature>
<reference evidence="2 3" key="1">
    <citation type="submission" date="2024-09" db="EMBL/GenBank/DDBJ databases">
        <title>Genome sequencing and assembly of Phytophthora oleae, isolate VK10A, causative agent of rot of olive drupes.</title>
        <authorList>
            <person name="Conti Taguali S."/>
            <person name="Riolo M."/>
            <person name="La Spada F."/>
            <person name="Cacciola S.O."/>
            <person name="Dionisio G."/>
        </authorList>
    </citation>
    <scope>NUCLEOTIDE SEQUENCE [LARGE SCALE GENOMIC DNA]</scope>
    <source>
        <strain evidence="2 3">VK10A</strain>
    </source>
</reference>
<proteinExistence type="predicted"/>
<comment type="caution">
    <text evidence="2">The sequence shown here is derived from an EMBL/GenBank/DDBJ whole genome shotgun (WGS) entry which is preliminary data.</text>
</comment>
<accession>A0ABD3ESW9</accession>
<dbReference type="EMBL" id="JBIMZQ010000064">
    <property type="protein sequence ID" value="KAL3657513.1"/>
    <property type="molecule type" value="Genomic_DNA"/>
</dbReference>
<evidence type="ECO:0000256" key="1">
    <source>
        <dbReference type="SAM" id="MobiDB-lite"/>
    </source>
</evidence>
<dbReference type="AlphaFoldDB" id="A0ABD3ESW9"/>
<sequence>MSRYLPAPRLLSDGLVGLVLPRAPAGRLHSDATVIATPYGSEVSPYNVPRASRSPLDSRGPVRDDFRPNGDASDALLSLTGMAGDRPTQLPAGGKTQPMSSAALGKMNTSQDKLRETHKRKRADDSKVRRREQCRANQARYRDKQRNAQMQLEKSVEKLHKELETLKRRYRDLSSRERSNQSPWGIVAEVFRLIEISFRSPWRMVGAQETHTETRQTLAVLETAFAHGAAMGNLQGVEALMEQLRLYSQHFGDPHLRLQRVESMAPGVMTAKAKLSMTVTECTLRHVFPHLKASTGENEHFEKLHERLLGQRLECSSALNFLFDDSDCVERLEISIDMTTPLLRVLGAMKDVSEVLEHARISSECTIGGSSIQ</sequence>
<evidence type="ECO:0000313" key="3">
    <source>
        <dbReference type="Proteomes" id="UP001632037"/>
    </source>
</evidence>
<protein>
    <recommendedName>
        <fullName evidence="4">Bzip transcription factor</fullName>
    </recommendedName>
</protein>
<keyword evidence="3" id="KW-1185">Reference proteome</keyword>
<dbReference type="CDD" id="cd14686">
    <property type="entry name" value="bZIP"/>
    <property type="match status" value="1"/>
</dbReference>
<gene>
    <name evidence="2" type="ORF">V7S43_017651</name>
</gene>
<organism evidence="2 3">
    <name type="scientific">Phytophthora oleae</name>
    <dbReference type="NCBI Taxonomy" id="2107226"/>
    <lineage>
        <taxon>Eukaryota</taxon>
        <taxon>Sar</taxon>
        <taxon>Stramenopiles</taxon>
        <taxon>Oomycota</taxon>
        <taxon>Peronosporomycetes</taxon>
        <taxon>Peronosporales</taxon>
        <taxon>Peronosporaceae</taxon>
        <taxon>Phytophthora</taxon>
    </lineage>
</organism>
<dbReference type="Proteomes" id="UP001632037">
    <property type="component" value="Unassembled WGS sequence"/>
</dbReference>
<feature type="region of interest" description="Disordered" evidence="1">
    <location>
        <begin position="46"/>
        <end position="149"/>
    </location>
</feature>
<evidence type="ECO:0000313" key="2">
    <source>
        <dbReference type="EMBL" id="KAL3657513.1"/>
    </source>
</evidence>